<dbReference type="InterPro" id="IPR051531">
    <property type="entry name" value="N-acetyltransferase"/>
</dbReference>
<evidence type="ECO:0000256" key="1">
    <source>
        <dbReference type="ARBA" id="ARBA00022679"/>
    </source>
</evidence>
<keyword evidence="6" id="KW-1185">Reference proteome</keyword>
<evidence type="ECO:0000313" key="5">
    <source>
        <dbReference type="EMBL" id="RBO82248.1"/>
    </source>
</evidence>
<dbReference type="Proteomes" id="UP000252086">
    <property type="component" value="Unassembled WGS sequence"/>
</dbReference>
<dbReference type="GO" id="GO:0005737">
    <property type="term" value="C:cytoplasm"/>
    <property type="evidence" value="ECO:0007669"/>
    <property type="project" value="TreeGrafter"/>
</dbReference>
<evidence type="ECO:0000256" key="3">
    <source>
        <dbReference type="ARBA" id="ARBA00038502"/>
    </source>
</evidence>
<comment type="caution">
    <text evidence="5">The sequence shown here is derived from an EMBL/GenBank/DDBJ whole genome shotgun (WGS) entry which is preliminary data.</text>
</comment>
<dbReference type="OrthoDB" id="9801669at2"/>
<dbReference type="InterPro" id="IPR000182">
    <property type="entry name" value="GNAT_dom"/>
</dbReference>
<name>A0A366CZ23_9GAMM</name>
<dbReference type="AlphaFoldDB" id="A0A366CZ23"/>
<dbReference type="PROSITE" id="PS51186">
    <property type="entry name" value="GNAT"/>
    <property type="match status" value="1"/>
</dbReference>
<dbReference type="Gene3D" id="3.30.70.100">
    <property type="match status" value="1"/>
</dbReference>
<dbReference type="PANTHER" id="PTHR43792">
    <property type="entry name" value="GNAT FAMILY, PUTATIVE (AFU_ORTHOLOGUE AFUA_3G00765)-RELATED-RELATED"/>
    <property type="match status" value="1"/>
</dbReference>
<dbReference type="SUPFAM" id="SSF55729">
    <property type="entry name" value="Acyl-CoA N-acyltransferases (Nat)"/>
    <property type="match status" value="1"/>
</dbReference>
<feature type="domain" description="N-acetyltransferase" evidence="4">
    <location>
        <begin position="147"/>
        <end position="295"/>
    </location>
</feature>
<dbReference type="SUPFAM" id="SSF54909">
    <property type="entry name" value="Dimeric alpha+beta barrel"/>
    <property type="match status" value="1"/>
</dbReference>
<dbReference type="InterPro" id="IPR016181">
    <property type="entry name" value="Acyl_CoA_acyltransferase"/>
</dbReference>
<evidence type="ECO:0000259" key="4">
    <source>
        <dbReference type="PROSITE" id="PS51186"/>
    </source>
</evidence>
<dbReference type="EMBL" id="QNRF01000006">
    <property type="protein sequence ID" value="RBO82248.1"/>
    <property type="molecule type" value="Genomic_DNA"/>
</dbReference>
<gene>
    <name evidence="5" type="ORF">DFP76_10676</name>
</gene>
<dbReference type="PANTHER" id="PTHR43792:SF8">
    <property type="entry name" value="[RIBOSOMAL PROTEIN US5]-ALANINE N-ACETYLTRANSFERASE"/>
    <property type="match status" value="1"/>
</dbReference>
<evidence type="ECO:0000313" key="6">
    <source>
        <dbReference type="Proteomes" id="UP000252086"/>
    </source>
</evidence>
<proteinExistence type="inferred from homology"/>
<dbReference type="GO" id="GO:0008999">
    <property type="term" value="F:protein-N-terminal-alanine acetyltransferase activity"/>
    <property type="evidence" value="ECO:0007669"/>
    <property type="project" value="TreeGrafter"/>
</dbReference>
<reference evidence="5 6" key="1">
    <citation type="submission" date="2018-06" db="EMBL/GenBank/DDBJ databases">
        <title>Genomic Encyclopedia of Type Strains, Phase III (KMG-III): the genomes of soil and plant-associated and newly described type strains.</title>
        <authorList>
            <person name="Whitman W."/>
        </authorList>
    </citation>
    <scope>NUCLEOTIDE SEQUENCE [LARGE SCALE GENOMIC DNA]</scope>
    <source>
        <strain evidence="5 6">CECT 7732</strain>
    </source>
</reference>
<keyword evidence="2" id="KW-0012">Acyltransferase</keyword>
<keyword evidence="1 5" id="KW-0808">Transferase</keyword>
<sequence>MSVFSSTANQKYFAVVLSVKLMLEDLTHRIMIEKLLMMAKDKSGYLGEESSFGEIYTLITYWQTEAAAQEWQEDEMLRRVLSLGEHFWYQEYSIKSCIVTKDMSFKTSNADLHASRFPTIKTPRGVLRILDESQADLLHDYVNSEKHFLSPWEPLRNEAYYSLETCQLRVREMRRDFLEDKGCVLCLLTPDETKMLAYSNYSNIVRGVFQACTLGYSLRESEQGKGLMNEMLTSGIRYMQKEQQIDRIQAGYMPRNERSAAVLAKLGFEKEGMARDYLKINGQWEDHVLTALILR</sequence>
<dbReference type="InterPro" id="IPR011008">
    <property type="entry name" value="Dimeric_a/b-barrel"/>
</dbReference>
<evidence type="ECO:0000256" key="2">
    <source>
        <dbReference type="ARBA" id="ARBA00023315"/>
    </source>
</evidence>
<protein>
    <submittedName>
        <fullName evidence="5">Ribosomal-protein-alanine N-acetyltransferase</fullName>
    </submittedName>
</protein>
<dbReference type="RefSeq" id="WP_113874927.1">
    <property type="nucleotide sequence ID" value="NZ_QNRF01000006.1"/>
</dbReference>
<comment type="similarity">
    <text evidence="3">Belongs to the acetyltransferase family. RimJ subfamily.</text>
</comment>
<dbReference type="Gene3D" id="3.40.630.30">
    <property type="match status" value="1"/>
</dbReference>
<organism evidence="5 6">
    <name type="scientific">Marinomonas aquiplantarum</name>
    <dbReference type="NCBI Taxonomy" id="491951"/>
    <lineage>
        <taxon>Bacteria</taxon>
        <taxon>Pseudomonadati</taxon>
        <taxon>Pseudomonadota</taxon>
        <taxon>Gammaproteobacteria</taxon>
        <taxon>Oceanospirillales</taxon>
        <taxon>Oceanospirillaceae</taxon>
        <taxon>Marinomonas</taxon>
    </lineage>
</organism>
<accession>A0A366CZ23</accession>
<dbReference type="Pfam" id="PF13302">
    <property type="entry name" value="Acetyltransf_3"/>
    <property type="match status" value="1"/>
</dbReference>